<organism evidence="1 2">
    <name type="scientific">Alkanindiges hydrocarboniclasticus</name>
    <dbReference type="NCBI Taxonomy" id="1907941"/>
    <lineage>
        <taxon>Bacteria</taxon>
        <taxon>Pseudomonadati</taxon>
        <taxon>Pseudomonadota</taxon>
        <taxon>Gammaproteobacteria</taxon>
        <taxon>Moraxellales</taxon>
        <taxon>Moraxellaceae</taxon>
        <taxon>Alkanindiges</taxon>
    </lineage>
</organism>
<dbReference type="PANTHER" id="PTHR36195:SF4">
    <property type="entry name" value="DOMAIN PROTEIN, PUTATIVE (AFU_ORTHOLOGUE AFUA_5G01990)-RELATED"/>
    <property type="match status" value="1"/>
</dbReference>
<dbReference type="AlphaFoldDB" id="A0A1S8CXP6"/>
<dbReference type="InterPro" id="IPR020835">
    <property type="entry name" value="Catalase_sf"/>
</dbReference>
<evidence type="ECO:0000313" key="1">
    <source>
        <dbReference type="EMBL" id="ONG42130.1"/>
    </source>
</evidence>
<proteinExistence type="predicted"/>
<dbReference type="RefSeq" id="WP_076876820.1">
    <property type="nucleotide sequence ID" value="NZ_MLCN01000003.1"/>
</dbReference>
<evidence type="ECO:0000313" key="2">
    <source>
        <dbReference type="Proteomes" id="UP000192132"/>
    </source>
</evidence>
<dbReference type="CDD" id="cd08152">
    <property type="entry name" value="y4iL_like"/>
    <property type="match status" value="1"/>
</dbReference>
<keyword evidence="2" id="KW-1185">Reference proteome</keyword>
<dbReference type="GO" id="GO:0020037">
    <property type="term" value="F:heme binding"/>
    <property type="evidence" value="ECO:0007669"/>
    <property type="project" value="InterPro"/>
</dbReference>
<dbReference type="Gene3D" id="2.40.180.10">
    <property type="entry name" value="Catalase core domain"/>
    <property type="match status" value="1"/>
</dbReference>
<sequence length="362" mass="40526">MSYYPYTPDVEVKASDEDDLIEKIVESMARVNTRAFDQHRHATRDAHAKSHGIVVGHLEVYDNLPEHLAQGLFAKSGRYPVVIRLSSAFGHIKDDRIPTAYGMAVKVIGVEGEKILPEHQNDVTQDFLMVNHPVIPFGHVKAYWKMQHMAEKYDESPDLIKQIGESLAKPVSTVAGLLAHTNSPLKKLGTPPTHILGQTFYTMAAIRYGRYIAKISAAPLSPEVAALAGQSVDITNRPSGMRDLVVDFFSRSGAQYELRAQLCTNPADMPIEDASIEWDENKSPYQPIGKIVIPPQDAYSPARRVYADDVLSFNPWHCLKEHQPLGSINRVRIPAYARSSKFRHDMNVQPRVEPRDISEVPD</sequence>
<dbReference type="EMBL" id="MLCN01000003">
    <property type="protein sequence ID" value="ONG42130.1"/>
    <property type="molecule type" value="Genomic_DNA"/>
</dbReference>
<reference evidence="1 2" key="1">
    <citation type="submission" date="2016-10" db="EMBL/GenBank/DDBJ databases">
        <title>Draft Genome sequence of Alkanindiges sp. strain H1.</title>
        <authorList>
            <person name="Subhash Y."/>
            <person name="Lee S."/>
        </authorList>
    </citation>
    <scope>NUCLEOTIDE SEQUENCE [LARGE SCALE GENOMIC DNA]</scope>
    <source>
        <strain evidence="1 2">H1</strain>
    </source>
</reference>
<accession>A0A1S8CXP6</accession>
<dbReference type="OrthoDB" id="336698at2"/>
<comment type="caution">
    <text evidence="1">The sequence shown here is derived from an EMBL/GenBank/DDBJ whole genome shotgun (WGS) entry which is preliminary data.</text>
</comment>
<gene>
    <name evidence="1" type="ORF">BKE30_01090</name>
</gene>
<dbReference type="Proteomes" id="UP000192132">
    <property type="component" value="Unassembled WGS sequence"/>
</dbReference>
<name>A0A1S8CXP6_9GAMM</name>
<dbReference type="SUPFAM" id="SSF56634">
    <property type="entry name" value="Heme-dependent catalase-like"/>
    <property type="match status" value="1"/>
</dbReference>
<dbReference type="PANTHER" id="PTHR36195">
    <property type="entry name" value="DOMAIN PROTEIN, PUTATIVE (AFU_ORTHOLOGUE AFUA_5G01990)-RELATED-RELATED"/>
    <property type="match status" value="1"/>
</dbReference>
<dbReference type="STRING" id="1907941.BKE30_01090"/>
<protein>
    <submittedName>
        <fullName evidence="1">Catalase</fullName>
    </submittedName>
</protein>